<accession>A2ZSR5</accession>
<dbReference type="AlphaFoldDB" id="A2ZSR5"/>
<evidence type="ECO:0000313" key="1">
    <source>
        <dbReference type="EMBL" id="EAZ11762.1"/>
    </source>
</evidence>
<name>A2ZSR5_ORYSJ</name>
<organism evidence="1">
    <name type="scientific">Oryza sativa subsp. japonica</name>
    <name type="common">Rice</name>
    <dbReference type="NCBI Taxonomy" id="39947"/>
    <lineage>
        <taxon>Eukaryota</taxon>
        <taxon>Viridiplantae</taxon>
        <taxon>Streptophyta</taxon>
        <taxon>Embryophyta</taxon>
        <taxon>Tracheophyta</taxon>
        <taxon>Spermatophyta</taxon>
        <taxon>Magnoliopsida</taxon>
        <taxon>Liliopsida</taxon>
        <taxon>Poales</taxon>
        <taxon>Poaceae</taxon>
        <taxon>BOP clade</taxon>
        <taxon>Oryzoideae</taxon>
        <taxon>Oryzeae</taxon>
        <taxon>Oryzinae</taxon>
        <taxon>Oryza</taxon>
        <taxon>Oryza sativa</taxon>
    </lineage>
</organism>
<protein>
    <submittedName>
        <fullName evidence="1">Uncharacterized protein</fullName>
    </submittedName>
</protein>
<gene>
    <name evidence="1" type="ORF">OsJ_01630</name>
</gene>
<dbReference type="Proteomes" id="UP000007752">
    <property type="component" value="Chromosome 1"/>
</dbReference>
<dbReference type="EMBL" id="CM000138">
    <property type="protein sequence ID" value="EAZ11762.1"/>
    <property type="molecule type" value="Genomic_DNA"/>
</dbReference>
<reference evidence="1" key="2">
    <citation type="submission" date="2008-12" db="EMBL/GenBank/DDBJ databases">
        <title>Improved gene annotation of the rice (Oryza sativa) genomes.</title>
        <authorList>
            <person name="Wang J."/>
            <person name="Li R."/>
            <person name="Fan W."/>
            <person name="Huang Q."/>
            <person name="Zhang J."/>
            <person name="Zhou Y."/>
            <person name="Hu Y."/>
            <person name="Zi S."/>
            <person name="Li J."/>
            <person name="Ni P."/>
            <person name="Zheng H."/>
            <person name="Zhang Y."/>
            <person name="Zhao M."/>
            <person name="Hao Q."/>
            <person name="McDermott J."/>
            <person name="Samudrala R."/>
            <person name="Kristiansen K."/>
            <person name="Wong G.K.-S."/>
        </authorList>
    </citation>
    <scope>NUCLEOTIDE SEQUENCE</scope>
</reference>
<sequence length="153" mass="16664">MWDLILRKNDIIVTNQNYCTKIESSHNKLATKSRLGSGLNSLMLNAIAERGGIDKNSYIAITGKKKPSTDYLPAKLKVEANHLIAASWQTPESNNRGAGVSPCCSPIDALPFRGLEDQCGSCTGKMKKYTSNKAFIESKTAILSHVIHLSLDA</sequence>
<reference evidence="1" key="1">
    <citation type="journal article" date="2005" name="PLoS Biol.">
        <title>The genomes of Oryza sativa: a history of duplications.</title>
        <authorList>
            <person name="Yu J."/>
            <person name="Wang J."/>
            <person name="Lin W."/>
            <person name="Li S."/>
            <person name="Li H."/>
            <person name="Zhou J."/>
            <person name="Ni P."/>
            <person name="Dong W."/>
            <person name="Hu S."/>
            <person name="Zeng C."/>
            <person name="Zhang J."/>
            <person name="Zhang Y."/>
            <person name="Li R."/>
            <person name="Xu Z."/>
            <person name="Li S."/>
            <person name="Li X."/>
            <person name="Zheng H."/>
            <person name="Cong L."/>
            <person name="Lin L."/>
            <person name="Yin J."/>
            <person name="Geng J."/>
            <person name="Li G."/>
            <person name="Shi J."/>
            <person name="Liu J."/>
            <person name="Lv H."/>
            <person name="Li J."/>
            <person name="Wang J."/>
            <person name="Deng Y."/>
            <person name="Ran L."/>
            <person name="Shi X."/>
            <person name="Wang X."/>
            <person name="Wu Q."/>
            <person name="Li C."/>
            <person name="Ren X."/>
            <person name="Wang J."/>
            <person name="Wang X."/>
            <person name="Li D."/>
            <person name="Liu D."/>
            <person name="Zhang X."/>
            <person name="Ji Z."/>
            <person name="Zhao W."/>
            <person name="Sun Y."/>
            <person name="Zhang Z."/>
            <person name="Bao J."/>
            <person name="Han Y."/>
            <person name="Dong L."/>
            <person name="Ji J."/>
            <person name="Chen P."/>
            <person name="Wu S."/>
            <person name="Liu J."/>
            <person name="Xiao Y."/>
            <person name="Bu D."/>
            <person name="Tan J."/>
            <person name="Yang L."/>
            <person name="Ye C."/>
            <person name="Zhang J."/>
            <person name="Xu J."/>
            <person name="Zhou Y."/>
            <person name="Yu Y."/>
            <person name="Zhang B."/>
            <person name="Zhuang S."/>
            <person name="Wei H."/>
            <person name="Liu B."/>
            <person name="Lei M."/>
            <person name="Yu H."/>
            <person name="Li Y."/>
            <person name="Xu H."/>
            <person name="Wei S."/>
            <person name="He X."/>
            <person name="Fang L."/>
            <person name="Zhang Z."/>
            <person name="Zhang Y."/>
            <person name="Huang X."/>
            <person name="Su Z."/>
            <person name="Tong W."/>
            <person name="Li J."/>
            <person name="Tong Z."/>
            <person name="Li S."/>
            <person name="Ye J."/>
            <person name="Wang L."/>
            <person name="Fang L."/>
            <person name="Lei T."/>
            <person name="Chen C."/>
            <person name="Chen H."/>
            <person name="Xu Z."/>
            <person name="Li H."/>
            <person name="Huang H."/>
            <person name="Zhang F."/>
            <person name="Xu H."/>
            <person name="Li N."/>
            <person name="Zhao C."/>
            <person name="Li S."/>
            <person name="Dong L."/>
            <person name="Huang Y."/>
            <person name="Li L."/>
            <person name="Xi Y."/>
            <person name="Qi Q."/>
            <person name="Li W."/>
            <person name="Zhang B."/>
            <person name="Hu W."/>
            <person name="Zhang Y."/>
            <person name="Tian X."/>
            <person name="Jiao Y."/>
            <person name="Liang X."/>
            <person name="Jin J."/>
            <person name="Gao L."/>
            <person name="Zheng W."/>
            <person name="Hao B."/>
            <person name="Liu S."/>
            <person name="Wang W."/>
            <person name="Yuan L."/>
            <person name="Cao M."/>
            <person name="McDermott J."/>
            <person name="Samudrala R."/>
            <person name="Wang J."/>
            <person name="Wong G.K."/>
            <person name="Yang H."/>
        </authorList>
    </citation>
    <scope>NUCLEOTIDE SEQUENCE [LARGE SCALE GENOMIC DNA]</scope>
</reference>
<proteinExistence type="predicted"/>